<evidence type="ECO:0000256" key="1">
    <source>
        <dbReference type="SAM" id="MobiDB-lite"/>
    </source>
</evidence>
<reference evidence="2 3" key="1">
    <citation type="submission" date="2024-03" db="EMBL/GenBank/DDBJ databases">
        <title>Human intestinal bacterial collection.</title>
        <authorList>
            <person name="Pauvert C."/>
            <person name="Hitch T.C.A."/>
            <person name="Clavel T."/>
        </authorList>
    </citation>
    <scope>NUCLEOTIDE SEQUENCE [LARGE SCALE GENOMIC DNA]</scope>
    <source>
        <strain evidence="2 3">CLA-SR-H021</strain>
    </source>
</reference>
<organism evidence="2 3">
    <name type="scientific">Enterocloster hominis</name>
    <name type="common">ex Hitch et al. 2024</name>
    <dbReference type="NCBI Taxonomy" id="1917870"/>
    <lineage>
        <taxon>Bacteria</taxon>
        <taxon>Bacillati</taxon>
        <taxon>Bacillota</taxon>
        <taxon>Clostridia</taxon>
        <taxon>Lachnospirales</taxon>
        <taxon>Lachnospiraceae</taxon>
        <taxon>Enterocloster</taxon>
    </lineage>
</organism>
<feature type="region of interest" description="Disordered" evidence="1">
    <location>
        <begin position="219"/>
        <end position="250"/>
    </location>
</feature>
<evidence type="ECO:0000313" key="3">
    <source>
        <dbReference type="Proteomes" id="UP001454086"/>
    </source>
</evidence>
<comment type="caution">
    <text evidence="2">The sequence shown here is derived from an EMBL/GenBank/DDBJ whole genome shotgun (WGS) entry which is preliminary data.</text>
</comment>
<dbReference type="Pfam" id="PF20574">
    <property type="entry name" value="DUF6783"/>
    <property type="match status" value="1"/>
</dbReference>
<protein>
    <submittedName>
        <fullName evidence="2">DUF6783 domain-containing protein</fullName>
    </submittedName>
</protein>
<name>A0ABV1D6F5_9FIRM</name>
<gene>
    <name evidence="2" type="ORF">WMQ36_10190</name>
</gene>
<accession>A0ABV1D6F5</accession>
<evidence type="ECO:0000313" key="2">
    <source>
        <dbReference type="EMBL" id="MEQ2425341.1"/>
    </source>
</evidence>
<dbReference type="InterPro" id="IPR046710">
    <property type="entry name" value="DUF6783"/>
</dbReference>
<sequence>MCVPLCGRFGPDEEGVAGYVDRIGAKYAAKWDVQMAGMNYQTGPSHRPHYCPHHLLHFHFLHSRPHHPQRHLHRFHDRCHLSGHLPGYLRFHAHRPGHLHAHAHRPGHLHAHAHRPGHLHLHAHRPGHLHPHAHHPGHLHLHAHHRPGHPLLRAHRPGHLLLHVHHPGHPLLRAHHPGHPLLHRHHPAHLFHRVPRPQSSLLPPLAQPAQLQDGLAWKDDGRKQDGAQDRPLEHPAQRSGHPHLHPSYPLRHPLPLSPLASCLQTVSSARYRYRLPSSVSTVCCPRLLSPSRFHLQPGTPCPRRVQPEAG</sequence>
<feature type="compositionally biased region" description="Basic and acidic residues" evidence="1">
    <location>
        <begin position="219"/>
        <end position="236"/>
    </location>
</feature>
<dbReference type="Proteomes" id="UP001454086">
    <property type="component" value="Unassembled WGS sequence"/>
</dbReference>
<keyword evidence="3" id="KW-1185">Reference proteome</keyword>
<dbReference type="EMBL" id="JBBMFM010000030">
    <property type="protein sequence ID" value="MEQ2425341.1"/>
    <property type="molecule type" value="Genomic_DNA"/>
</dbReference>
<proteinExistence type="predicted"/>